<organism evidence="1 2">
    <name type="scientific">Setaria italica</name>
    <name type="common">Foxtail millet</name>
    <name type="synonym">Panicum italicum</name>
    <dbReference type="NCBI Taxonomy" id="4555"/>
    <lineage>
        <taxon>Eukaryota</taxon>
        <taxon>Viridiplantae</taxon>
        <taxon>Streptophyta</taxon>
        <taxon>Embryophyta</taxon>
        <taxon>Tracheophyta</taxon>
        <taxon>Spermatophyta</taxon>
        <taxon>Magnoliopsida</taxon>
        <taxon>Liliopsida</taxon>
        <taxon>Poales</taxon>
        <taxon>Poaceae</taxon>
        <taxon>PACMAD clade</taxon>
        <taxon>Panicoideae</taxon>
        <taxon>Panicodae</taxon>
        <taxon>Paniceae</taxon>
        <taxon>Cenchrinae</taxon>
        <taxon>Setaria</taxon>
    </lineage>
</organism>
<evidence type="ECO:0000313" key="1">
    <source>
        <dbReference type="EnsemblPlants" id="KQL24785"/>
    </source>
</evidence>
<dbReference type="InParanoid" id="K4A3V5"/>
<protein>
    <submittedName>
        <fullName evidence="1">Uncharacterized protein</fullName>
    </submittedName>
</protein>
<proteinExistence type="predicted"/>
<dbReference type="EMBL" id="AGNK02001122">
    <property type="status" value="NOT_ANNOTATED_CDS"/>
    <property type="molecule type" value="Genomic_DNA"/>
</dbReference>
<reference evidence="1" key="2">
    <citation type="submission" date="2018-08" db="UniProtKB">
        <authorList>
            <consortium name="EnsemblPlants"/>
        </authorList>
    </citation>
    <scope>IDENTIFICATION</scope>
    <source>
        <strain evidence="1">Yugu1</strain>
    </source>
</reference>
<dbReference type="Proteomes" id="UP000004995">
    <property type="component" value="Unassembled WGS sequence"/>
</dbReference>
<accession>K4A3V5</accession>
<dbReference type="AlphaFoldDB" id="K4A3V5"/>
<dbReference type="HOGENOM" id="CLU_3300293_0_0_1"/>
<evidence type="ECO:0000313" key="2">
    <source>
        <dbReference type="Proteomes" id="UP000004995"/>
    </source>
</evidence>
<name>K4A3V5_SETIT</name>
<reference evidence="2" key="1">
    <citation type="journal article" date="2012" name="Nat. Biotechnol.">
        <title>Reference genome sequence of the model plant Setaria.</title>
        <authorList>
            <person name="Bennetzen J.L."/>
            <person name="Schmutz J."/>
            <person name="Wang H."/>
            <person name="Percifield R."/>
            <person name="Hawkins J."/>
            <person name="Pontaroli A.C."/>
            <person name="Estep M."/>
            <person name="Feng L."/>
            <person name="Vaughn J.N."/>
            <person name="Grimwood J."/>
            <person name="Jenkins J."/>
            <person name="Barry K."/>
            <person name="Lindquist E."/>
            <person name="Hellsten U."/>
            <person name="Deshpande S."/>
            <person name="Wang X."/>
            <person name="Wu X."/>
            <person name="Mitros T."/>
            <person name="Triplett J."/>
            <person name="Yang X."/>
            <person name="Ye C.Y."/>
            <person name="Mauro-Herrera M."/>
            <person name="Wang L."/>
            <person name="Li P."/>
            <person name="Sharma M."/>
            <person name="Sharma R."/>
            <person name="Ronald P.C."/>
            <person name="Panaud O."/>
            <person name="Kellogg E.A."/>
            <person name="Brutnell T.P."/>
            <person name="Doust A.N."/>
            <person name="Tuskan G.A."/>
            <person name="Rokhsar D."/>
            <person name="Devos K.M."/>
        </authorList>
    </citation>
    <scope>NUCLEOTIDE SEQUENCE [LARGE SCALE GENOMIC DNA]</scope>
    <source>
        <strain evidence="2">cv. Yugu1</strain>
    </source>
</reference>
<sequence length="40" mass="4754">MLATPFLPNVLCMQHILYIQLDIFLLRLLCVRFPSRSLYT</sequence>
<keyword evidence="2" id="KW-1185">Reference proteome</keyword>
<dbReference type="EnsemblPlants" id="KQL24785">
    <property type="protein sequence ID" value="KQL24785"/>
    <property type="gene ID" value="SETIT_033558mg"/>
</dbReference>
<dbReference type="Gramene" id="KQL24785">
    <property type="protein sequence ID" value="KQL24785"/>
    <property type="gene ID" value="SETIT_033558mg"/>
</dbReference>